<sequence length="1232" mass="136457">MNGKNARDTEDTPRETVGEAMAGIRADAPALAALLDGMVEAVWVVDRDGNHLLLNKAALKIIEQLAPEVPRNMPDLLRALDVRTPDGRRVSPEELPISRALHGEVERGRAFLIKAVPDEERVMEVSAAPLLGPQGEVTGALAVARDMTTLRRTARFLEPQVRFTEENPNPVLRVNASGILQYANTASVPFLNALRTDRGEVVPEPLRGAILRCLEHDDCCELELAANGRTYLFSLSPVRGDGYVNFYGLDITGRKQIEERLTQQMAHREVLLRASRDMLSEANRESLLHRVLDLAREIVGADMALAGHEPKQGLITVDVFSHAQGIPPCGAPRTVPEGQDTIMARLMKRDRATVRMSRSEWAESASSREQPEGHPQIAGLLGASIAHDSTSFCGFLLLSHKREGEFTAEDEAFLGQLAALTSLGLRHLSARAEAEQRASQLDAAIEAMAEGLIIFDSDKSIQSINSAGRRLLGYTEGSHNLPFDEWRAKFNVRWLQGDTDSESEPVSQVLRDKVLRNDEFVIEPEPGRQLHLVASTSPIFSRQGEITGAVAIFQDITESKKLERDRENLIAALQVERARLKALIDNALVGIVLLDKKARLVMANPAAEAILGVPLTPGMRHFALEKLDLRQPDGEPLPIQALPVVRAALGGEVHKSVELSAARPDGRENGGRIHLLASAMPVRNRQGKLKGAVGVFEDVTERKRAEEALRESEEMFHKAFSMSPEMLTITALEDGRYLDVNEAFTRLFGYTRDQVMGRRSQDIGHWLTPEHREHFVHQVQRYGRVQNMEVEFRTKHGDPCTLLLSADVVRIGGKPCLLTVGADITERIRMESEMRRAKEQAEIANRAKSDFLANMSHEIRTPMNGVMGMIDLSLMQKLPARVREYQIMAKKSADHLLSIIGDILDLSKIEAGRMELTEDIFDVRDLVEGTVRPLALTAADKGLKLLHAVDADIPPLLCGDAVRLRQVLANLVSNAVKFTHKGRVLVNVERTGHDLPQDEVRLLFSVSDTGIGIPREKLSLIFESFSQAEEATHARYGGTGLGLAISKRLAEMMGGHIGVESVMGKGSRFFFTVRLRKADAMPKAERSEIEEGRPPTQHLRILLAEDNEINRILAIELLHELGHEVTAVENGRLALEALGRERFDLVLMDVQMPEMGGLEAVRRIREEPPPGVDPRLPVVALTAYALEGDRERFLAAGMDGYLSKPLRARELERTLAEFFRREDGPVTDQPPE</sequence>
<evidence type="ECO:0000259" key="15">
    <source>
        <dbReference type="PROSITE" id="PS50112"/>
    </source>
</evidence>
<dbReference type="PROSITE" id="PS50110">
    <property type="entry name" value="RESPONSE_REGULATORY"/>
    <property type="match status" value="1"/>
</dbReference>
<evidence type="ECO:0000259" key="16">
    <source>
        <dbReference type="PROSITE" id="PS50113"/>
    </source>
</evidence>
<feature type="domain" description="PAS" evidence="15">
    <location>
        <begin position="437"/>
        <end position="476"/>
    </location>
</feature>
<dbReference type="Pfam" id="PF13426">
    <property type="entry name" value="PAS_9"/>
    <property type="match status" value="1"/>
</dbReference>
<dbReference type="GO" id="GO:0000155">
    <property type="term" value="F:phosphorelay sensor kinase activity"/>
    <property type="evidence" value="ECO:0007669"/>
    <property type="project" value="InterPro"/>
</dbReference>
<dbReference type="InterPro" id="IPR036890">
    <property type="entry name" value="HATPase_C_sf"/>
</dbReference>
<dbReference type="InterPro" id="IPR001610">
    <property type="entry name" value="PAC"/>
</dbReference>
<evidence type="ECO:0000256" key="7">
    <source>
        <dbReference type="ARBA" id="ARBA00022840"/>
    </source>
</evidence>
<keyword evidence="4" id="KW-0808">Transferase</keyword>
<feature type="modified residue" description="4-aspartylphosphate" evidence="11">
    <location>
        <position position="1149"/>
    </location>
</feature>
<evidence type="ECO:0000256" key="5">
    <source>
        <dbReference type="ARBA" id="ARBA00022741"/>
    </source>
</evidence>
<evidence type="ECO:0000256" key="9">
    <source>
        <dbReference type="ARBA" id="ARBA00064003"/>
    </source>
</evidence>
<comment type="catalytic activity">
    <reaction evidence="1">
        <text>ATP + protein L-histidine = ADP + protein N-phospho-L-histidine.</text>
        <dbReference type="EC" id="2.7.13.3"/>
    </reaction>
</comment>
<dbReference type="SMART" id="SM00065">
    <property type="entry name" value="GAF"/>
    <property type="match status" value="1"/>
</dbReference>
<dbReference type="Pfam" id="PF01590">
    <property type="entry name" value="GAF"/>
    <property type="match status" value="1"/>
</dbReference>
<comment type="subunit">
    <text evidence="9">At low DSF concentrations, interacts with RpfF.</text>
</comment>
<reference evidence="17 18" key="1">
    <citation type="journal article" date="2013" name="Genome Announc.">
        <title>Draft Genome Sequence for Desulfovibrio africanus Strain PCS.</title>
        <authorList>
            <person name="Brown S.D."/>
            <person name="Utturkar S.M."/>
            <person name="Arkin A.P."/>
            <person name="Deutschbauer A.M."/>
            <person name="Elias D.A."/>
            <person name="Hazen T.C."/>
            <person name="Chakraborty R."/>
        </authorList>
    </citation>
    <scope>NUCLEOTIDE SEQUENCE [LARGE SCALE GENOMIC DNA]</scope>
    <source>
        <strain evidence="17 18">PCS</strain>
    </source>
</reference>
<dbReference type="PROSITE" id="PS50109">
    <property type="entry name" value="HIS_KIN"/>
    <property type="match status" value="1"/>
</dbReference>
<proteinExistence type="predicted"/>
<dbReference type="Pfam" id="PF00072">
    <property type="entry name" value="Response_reg"/>
    <property type="match status" value="1"/>
</dbReference>
<evidence type="ECO:0000313" key="18">
    <source>
        <dbReference type="Proteomes" id="UP000011922"/>
    </source>
</evidence>
<evidence type="ECO:0000256" key="6">
    <source>
        <dbReference type="ARBA" id="ARBA00022777"/>
    </source>
</evidence>
<feature type="domain" description="Histidine kinase" evidence="13">
    <location>
        <begin position="854"/>
        <end position="1077"/>
    </location>
</feature>
<evidence type="ECO:0000259" key="13">
    <source>
        <dbReference type="PROSITE" id="PS50109"/>
    </source>
</evidence>
<dbReference type="FunFam" id="3.30.565.10:FF:000010">
    <property type="entry name" value="Sensor histidine kinase RcsC"/>
    <property type="match status" value="1"/>
</dbReference>
<dbReference type="NCBIfam" id="TIGR00229">
    <property type="entry name" value="sensory_box"/>
    <property type="match status" value="3"/>
</dbReference>
<evidence type="ECO:0000256" key="3">
    <source>
        <dbReference type="ARBA" id="ARBA00022553"/>
    </source>
</evidence>
<dbReference type="InterPro" id="IPR029016">
    <property type="entry name" value="GAF-like_dom_sf"/>
</dbReference>
<evidence type="ECO:0000256" key="11">
    <source>
        <dbReference type="PROSITE-ProRule" id="PRU00169"/>
    </source>
</evidence>
<feature type="domain" description="PAC" evidence="16">
    <location>
        <begin position="655"/>
        <end position="711"/>
    </location>
</feature>
<dbReference type="PATRIC" id="fig|1262666.3.peg.1814"/>
<evidence type="ECO:0000256" key="1">
    <source>
        <dbReference type="ARBA" id="ARBA00000085"/>
    </source>
</evidence>
<dbReference type="CDD" id="cd17546">
    <property type="entry name" value="REC_hyHK_CKI1_RcsC-like"/>
    <property type="match status" value="1"/>
</dbReference>
<evidence type="ECO:0000256" key="2">
    <source>
        <dbReference type="ARBA" id="ARBA00012438"/>
    </source>
</evidence>
<dbReference type="InterPro" id="IPR003661">
    <property type="entry name" value="HisK_dim/P_dom"/>
</dbReference>
<evidence type="ECO:0000256" key="4">
    <source>
        <dbReference type="ARBA" id="ARBA00022679"/>
    </source>
</evidence>
<dbReference type="SUPFAM" id="SSF47384">
    <property type="entry name" value="Homodimeric domain of signal transducing histidine kinase"/>
    <property type="match status" value="1"/>
</dbReference>
<comment type="caution">
    <text evidence="17">The sequence shown here is derived from an EMBL/GenBank/DDBJ whole genome shotgun (WGS) entry which is preliminary data.</text>
</comment>
<dbReference type="CDD" id="cd00082">
    <property type="entry name" value="HisKA"/>
    <property type="match status" value="1"/>
</dbReference>
<organism evidence="17 18">
    <name type="scientific">Desulfocurvibacter africanus PCS</name>
    <dbReference type="NCBI Taxonomy" id="1262666"/>
    <lineage>
        <taxon>Bacteria</taxon>
        <taxon>Pseudomonadati</taxon>
        <taxon>Thermodesulfobacteriota</taxon>
        <taxon>Desulfovibrionia</taxon>
        <taxon>Desulfovibrionales</taxon>
        <taxon>Desulfovibrionaceae</taxon>
        <taxon>Desulfocurvibacter</taxon>
    </lineage>
</organism>
<dbReference type="PANTHER" id="PTHR45339:SF5">
    <property type="entry name" value="HISTIDINE KINASE"/>
    <property type="match status" value="1"/>
</dbReference>
<evidence type="ECO:0000256" key="10">
    <source>
        <dbReference type="ARBA" id="ARBA00068150"/>
    </source>
</evidence>
<dbReference type="GO" id="GO:0005524">
    <property type="term" value="F:ATP binding"/>
    <property type="evidence" value="ECO:0007669"/>
    <property type="project" value="UniProtKB-KW"/>
</dbReference>
<dbReference type="PANTHER" id="PTHR45339">
    <property type="entry name" value="HYBRID SIGNAL TRANSDUCTION HISTIDINE KINASE J"/>
    <property type="match status" value="1"/>
</dbReference>
<feature type="domain" description="Response regulatory" evidence="14">
    <location>
        <begin position="1100"/>
        <end position="1219"/>
    </location>
</feature>
<dbReference type="Gene3D" id="3.30.450.40">
    <property type="match status" value="1"/>
</dbReference>
<dbReference type="CDD" id="cd16922">
    <property type="entry name" value="HATPase_EvgS-ArcB-TorS-like"/>
    <property type="match status" value="1"/>
</dbReference>
<dbReference type="SMART" id="SM00086">
    <property type="entry name" value="PAC"/>
    <property type="match status" value="4"/>
</dbReference>
<dbReference type="Proteomes" id="UP000011922">
    <property type="component" value="Unassembled WGS sequence"/>
</dbReference>
<feature type="domain" description="PAS" evidence="15">
    <location>
        <begin position="733"/>
        <end position="781"/>
    </location>
</feature>
<dbReference type="PROSITE" id="PS50112">
    <property type="entry name" value="PAS"/>
    <property type="match status" value="3"/>
</dbReference>
<dbReference type="InterPro" id="IPR035965">
    <property type="entry name" value="PAS-like_dom_sf"/>
</dbReference>
<dbReference type="PROSITE" id="PS50113">
    <property type="entry name" value="PAC"/>
    <property type="match status" value="2"/>
</dbReference>
<dbReference type="InterPro" id="IPR003594">
    <property type="entry name" value="HATPase_dom"/>
</dbReference>
<feature type="coiled-coil region" evidence="12">
    <location>
        <begin position="559"/>
        <end position="586"/>
    </location>
</feature>
<dbReference type="InterPro" id="IPR000014">
    <property type="entry name" value="PAS"/>
</dbReference>
<dbReference type="Gene3D" id="1.10.287.130">
    <property type="match status" value="1"/>
</dbReference>
<dbReference type="FunFam" id="1.10.287.130:FF:000002">
    <property type="entry name" value="Two-component osmosensing histidine kinase"/>
    <property type="match status" value="1"/>
</dbReference>
<dbReference type="SUPFAM" id="SSF55874">
    <property type="entry name" value="ATPase domain of HSP90 chaperone/DNA topoisomerase II/histidine kinase"/>
    <property type="match status" value="1"/>
</dbReference>
<dbReference type="Pfam" id="PF08448">
    <property type="entry name" value="PAS_4"/>
    <property type="match status" value="3"/>
</dbReference>
<dbReference type="Gene3D" id="3.40.50.2300">
    <property type="match status" value="1"/>
</dbReference>
<keyword evidence="12" id="KW-0175">Coiled coil</keyword>
<dbReference type="SUPFAM" id="SSF55785">
    <property type="entry name" value="PYP-like sensor domain (PAS domain)"/>
    <property type="match status" value="4"/>
</dbReference>
<dbReference type="InterPro" id="IPR005467">
    <property type="entry name" value="His_kinase_dom"/>
</dbReference>
<dbReference type="OrthoDB" id="9816309at2"/>
<accession>M5PTW2</accession>
<feature type="domain" description="PAC" evidence="16">
    <location>
        <begin position="516"/>
        <end position="568"/>
    </location>
</feature>
<keyword evidence="7" id="KW-0067">ATP-binding</keyword>
<evidence type="ECO:0000256" key="8">
    <source>
        <dbReference type="ARBA" id="ARBA00023012"/>
    </source>
</evidence>
<name>M5PTW2_DESAF</name>
<dbReference type="SMART" id="SM00387">
    <property type="entry name" value="HATPase_c"/>
    <property type="match status" value="1"/>
</dbReference>
<evidence type="ECO:0000256" key="12">
    <source>
        <dbReference type="SAM" id="Coils"/>
    </source>
</evidence>
<keyword evidence="8" id="KW-0902">Two-component regulatory system</keyword>
<dbReference type="SUPFAM" id="SSF55781">
    <property type="entry name" value="GAF domain-like"/>
    <property type="match status" value="1"/>
</dbReference>
<dbReference type="InterPro" id="IPR004358">
    <property type="entry name" value="Sig_transdc_His_kin-like_C"/>
</dbReference>
<dbReference type="InterPro" id="IPR001789">
    <property type="entry name" value="Sig_transdc_resp-reg_receiver"/>
</dbReference>
<dbReference type="Gene3D" id="3.30.565.10">
    <property type="entry name" value="Histidine kinase-like ATPase, C-terminal domain"/>
    <property type="match status" value="1"/>
</dbReference>
<protein>
    <recommendedName>
        <fullName evidence="10">Sensory/regulatory protein RpfC</fullName>
        <ecNumber evidence="2">2.7.13.3</ecNumber>
    </recommendedName>
</protein>
<dbReference type="InterPro" id="IPR011006">
    <property type="entry name" value="CheY-like_superfamily"/>
</dbReference>
<evidence type="ECO:0000313" key="17">
    <source>
        <dbReference type="EMBL" id="EMG37499.1"/>
    </source>
</evidence>
<dbReference type="Pfam" id="PF02518">
    <property type="entry name" value="HATPase_c"/>
    <property type="match status" value="1"/>
</dbReference>
<dbReference type="Gene3D" id="3.30.450.20">
    <property type="entry name" value="PAS domain"/>
    <property type="match status" value="4"/>
</dbReference>
<gene>
    <name evidence="17" type="ORF">PCS_01790</name>
</gene>
<keyword evidence="6" id="KW-0418">Kinase</keyword>
<dbReference type="SMART" id="SM00388">
    <property type="entry name" value="HisKA"/>
    <property type="match status" value="1"/>
</dbReference>
<dbReference type="Pfam" id="PF00512">
    <property type="entry name" value="HisKA"/>
    <property type="match status" value="1"/>
</dbReference>
<feature type="domain" description="PAS" evidence="15">
    <location>
        <begin position="576"/>
        <end position="612"/>
    </location>
</feature>
<dbReference type="InterPro" id="IPR036097">
    <property type="entry name" value="HisK_dim/P_sf"/>
</dbReference>
<dbReference type="SMART" id="SM00448">
    <property type="entry name" value="REC"/>
    <property type="match status" value="1"/>
</dbReference>
<dbReference type="EMBL" id="AOSV01000018">
    <property type="protein sequence ID" value="EMG37499.1"/>
    <property type="molecule type" value="Genomic_DNA"/>
</dbReference>
<dbReference type="InterPro" id="IPR003018">
    <property type="entry name" value="GAF"/>
</dbReference>
<keyword evidence="3 11" id="KW-0597">Phosphoprotein</keyword>
<dbReference type="InterPro" id="IPR013656">
    <property type="entry name" value="PAS_4"/>
</dbReference>
<dbReference type="EC" id="2.7.13.3" evidence="2"/>
<dbReference type="PRINTS" id="PR00344">
    <property type="entry name" value="BCTRLSENSOR"/>
</dbReference>
<dbReference type="InterPro" id="IPR000700">
    <property type="entry name" value="PAS-assoc_C"/>
</dbReference>
<dbReference type="CDD" id="cd00130">
    <property type="entry name" value="PAS"/>
    <property type="match status" value="3"/>
</dbReference>
<dbReference type="SMART" id="SM00091">
    <property type="entry name" value="PAS"/>
    <property type="match status" value="5"/>
</dbReference>
<keyword evidence="5" id="KW-0547">Nucleotide-binding</keyword>
<dbReference type="SUPFAM" id="SSF52172">
    <property type="entry name" value="CheY-like"/>
    <property type="match status" value="1"/>
</dbReference>
<evidence type="ECO:0000259" key="14">
    <source>
        <dbReference type="PROSITE" id="PS50110"/>
    </source>
</evidence>
<dbReference type="AlphaFoldDB" id="M5PTW2"/>